<evidence type="ECO:0000313" key="1">
    <source>
        <dbReference type="EMBL" id="QTA83518.1"/>
    </source>
</evidence>
<dbReference type="EMBL" id="CP061799">
    <property type="protein sequence ID" value="QTA83518.1"/>
    <property type="molecule type" value="Genomic_DNA"/>
</dbReference>
<sequence>MIWFDAPRFESPSRFALLSFQSLSSRLHTSGTSGESACRIRKLSAIRQVKFA</sequence>
<accession>A0A975GK70</accession>
<reference evidence="1" key="1">
    <citation type="journal article" date="2021" name="Microb. Physiol.">
        <title>Proteogenomic Insights into the Physiology of Marine, Sulfate-Reducing, Filamentous Desulfonema limicola and Desulfonema magnum.</title>
        <authorList>
            <person name="Schnaars V."/>
            <person name="Wohlbrand L."/>
            <person name="Scheve S."/>
            <person name="Hinrichs C."/>
            <person name="Reinhardt R."/>
            <person name="Rabus R."/>
        </authorList>
    </citation>
    <scope>NUCLEOTIDE SEQUENCE</scope>
    <source>
        <strain evidence="1">5ac10</strain>
    </source>
</reference>
<gene>
    <name evidence="1" type="ORF">dnl_59300</name>
</gene>
<proteinExistence type="predicted"/>
<name>A0A975GK70_9BACT</name>
<evidence type="ECO:0000313" key="2">
    <source>
        <dbReference type="Proteomes" id="UP000663720"/>
    </source>
</evidence>
<organism evidence="1 2">
    <name type="scientific">Desulfonema limicola</name>
    <dbReference type="NCBI Taxonomy" id="45656"/>
    <lineage>
        <taxon>Bacteria</taxon>
        <taxon>Pseudomonadati</taxon>
        <taxon>Thermodesulfobacteriota</taxon>
        <taxon>Desulfobacteria</taxon>
        <taxon>Desulfobacterales</taxon>
        <taxon>Desulfococcaceae</taxon>
        <taxon>Desulfonema</taxon>
    </lineage>
</organism>
<keyword evidence="2" id="KW-1185">Reference proteome</keyword>
<dbReference type="KEGG" id="dli:dnl_59300"/>
<protein>
    <submittedName>
        <fullName evidence="1">Uncharacterized protein</fullName>
    </submittedName>
</protein>
<dbReference type="Proteomes" id="UP000663720">
    <property type="component" value="Chromosome"/>
</dbReference>
<dbReference type="AlphaFoldDB" id="A0A975GK70"/>